<dbReference type="EMBL" id="QUAK01000009">
    <property type="protein sequence ID" value="RFU88520.1"/>
    <property type="molecule type" value="Genomic_DNA"/>
</dbReference>
<keyword evidence="2" id="KW-1185">Reference proteome</keyword>
<organism evidence="1 2">
    <name type="scientific">Streptomyces triticagri</name>
    <dbReference type="NCBI Taxonomy" id="2293568"/>
    <lineage>
        <taxon>Bacteria</taxon>
        <taxon>Bacillati</taxon>
        <taxon>Actinomycetota</taxon>
        <taxon>Actinomycetes</taxon>
        <taxon>Kitasatosporales</taxon>
        <taxon>Streptomycetaceae</taxon>
        <taxon>Streptomyces</taxon>
    </lineage>
</organism>
<evidence type="ECO:0000313" key="2">
    <source>
        <dbReference type="Proteomes" id="UP000263094"/>
    </source>
</evidence>
<comment type="caution">
    <text evidence="1">The sequence shown here is derived from an EMBL/GenBank/DDBJ whole genome shotgun (WGS) entry which is preliminary data.</text>
</comment>
<dbReference type="AlphaFoldDB" id="A0A372MD53"/>
<gene>
    <name evidence="1" type="ORF">DY218_01165</name>
</gene>
<protein>
    <submittedName>
        <fullName evidence="1">Uncharacterized protein</fullName>
    </submittedName>
</protein>
<name>A0A372MD53_9ACTN</name>
<dbReference type="OrthoDB" id="4242547at2"/>
<evidence type="ECO:0000313" key="1">
    <source>
        <dbReference type="EMBL" id="RFU88520.1"/>
    </source>
</evidence>
<sequence>MSYRDADNPWALDKQLSDRIGAYLIGHEDEPRDAFYRTVDDALFAEDSARLHGAYPPVGHGYARGDA</sequence>
<dbReference type="Proteomes" id="UP000263094">
    <property type="component" value="Unassembled WGS sequence"/>
</dbReference>
<accession>A0A372MD53</accession>
<proteinExistence type="predicted"/>
<reference evidence="1 2" key="1">
    <citation type="submission" date="2018-08" db="EMBL/GenBank/DDBJ databases">
        <title>Isolation, diversity and antifungal activity of Actinobacteria from wheat.</title>
        <authorList>
            <person name="Han C."/>
        </authorList>
    </citation>
    <scope>NUCLEOTIDE SEQUENCE [LARGE SCALE GENOMIC DNA]</scope>
    <source>
        <strain evidence="1 2">NEAU-YY421</strain>
    </source>
</reference>
<dbReference type="RefSeq" id="WP_128553969.1">
    <property type="nucleotide sequence ID" value="NZ_QUAK01000009.1"/>
</dbReference>